<dbReference type="PANTHER" id="PTHR43019:SF23">
    <property type="entry name" value="PROTEASE DO-LIKE 5, CHLOROPLASTIC"/>
    <property type="match status" value="1"/>
</dbReference>
<keyword evidence="1" id="KW-0378">Hydrolase</keyword>
<sequence length="388" mass="43488">MCNKRILIIKIEIMKQLKIFYLSLFAIVSLVACDSAKTSDEILTECGSGVVMVANQFYYKVTLPTGKVWYFTGFDKDGDFENWTMDLEEIQKNKKMLTGTGFLISKDGKILTNRHVAAPTINLSDTKKSVRALLDGMAEMVRLEMQSMSEKYDELENAKRSCYSYNEYDGNIYVDNEKMQQIEQEQAELKEAYDGDSEIKNSLKTIDLSELKVESVCELGIAYNNTFVTKITDFIPCVMTSVSDKENVDLAMLQLKSKQTPDGKHVFAVSDNDEEQGFTDKVKNLFASSDKDELQTEQKLYMIGFNAGFTLSNTSQGIKAQITSGTISQKPDNDKIMYTIPSLPGSSGSPVVDEYGKLVAVNFAGMTGTQSFNYGIQSKRIQQFVNND</sequence>
<dbReference type="PROSITE" id="PS51257">
    <property type="entry name" value="PROKAR_LIPOPROTEIN"/>
    <property type="match status" value="1"/>
</dbReference>
<dbReference type="EMBL" id="QSSA01000030">
    <property type="protein sequence ID" value="RGL57060.1"/>
    <property type="molecule type" value="Genomic_DNA"/>
</dbReference>
<dbReference type="GO" id="GO:0006508">
    <property type="term" value="P:proteolysis"/>
    <property type="evidence" value="ECO:0007669"/>
    <property type="project" value="UniProtKB-KW"/>
</dbReference>
<dbReference type="Pfam" id="PF13365">
    <property type="entry name" value="Trypsin_2"/>
    <property type="match status" value="1"/>
</dbReference>
<dbReference type="InterPro" id="IPR043504">
    <property type="entry name" value="Peptidase_S1_PA_chymotrypsin"/>
</dbReference>
<evidence type="ECO:0000313" key="1">
    <source>
        <dbReference type="EMBL" id="RGL57060.1"/>
    </source>
</evidence>
<gene>
    <name evidence="1" type="ORF">DXC61_12380</name>
</gene>
<keyword evidence="1" id="KW-0645">Protease</keyword>
<dbReference type="PANTHER" id="PTHR43019">
    <property type="entry name" value="SERINE ENDOPROTEASE DEGS"/>
    <property type="match status" value="1"/>
</dbReference>
<dbReference type="InterPro" id="IPR009003">
    <property type="entry name" value="Peptidase_S1_PA"/>
</dbReference>
<dbReference type="AlphaFoldDB" id="A0AA92VTU3"/>
<evidence type="ECO:0000313" key="2">
    <source>
        <dbReference type="Proteomes" id="UP000261187"/>
    </source>
</evidence>
<proteinExistence type="predicted"/>
<comment type="caution">
    <text evidence="1">The sequence shown here is derived from an EMBL/GenBank/DDBJ whole genome shotgun (WGS) entry which is preliminary data.</text>
</comment>
<dbReference type="Gene3D" id="2.40.10.10">
    <property type="entry name" value="Trypsin-like serine proteases"/>
    <property type="match status" value="2"/>
</dbReference>
<organism evidence="1 2">
    <name type="scientific">Segatella copri</name>
    <dbReference type="NCBI Taxonomy" id="165179"/>
    <lineage>
        <taxon>Bacteria</taxon>
        <taxon>Pseudomonadati</taxon>
        <taxon>Bacteroidota</taxon>
        <taxon>Bacteroidia</taxon>
        <taxon>Bacteroidales</taxon>
        <taxon>Prevotellaceae</taxon>
        <taxon>Segatella</taxon>
    </lineage>
</organism>
<reference evidence="1 2" key="1">
    <citation type="submission" date="2018-08" db="EMBL/GenBank/DDBJ databases">
        <title>A genome reference for cultivated species of the human gut microbiota.</title>
        <authorList>
            <person name="Zou Y."/>
            <person name="Xue W."/>
            <person name="Luo G."/>
        </authorList>
    </citation>
    <scope>NUCLEOTIDE SEQUENCE [LARGE SCALE GENOMIC DNA]</scope>
    <source>
        <strain evidence="1 2">TF06-40</strain>
    </source>
</reference>
<dbReference type="GO" id="GO:0008233">
    <property type="term" value="F:peptidase activity"/>
    <property type="evidence" value="ECO:0007669"/>
    <property type="project" value="UniProtKB-KW"/>
</dbReference>
<accession>A0AA92VTU3</accession>
<name>A0AA92VTU3_9BACT</name>
<protein>
    <submittedName>
        <fullName evidence="1">Serine protease</fullName>
    </submittedName>
</protein>
<dbReference type="SUPFAM" id="SSF50494">
    <property type="entry name" value="Trypsin-like serine proteases"/>
    <property type="match status" value="1"/>
</dbReference>
<dbReference type="Proteomes" id="UP000261187">
    <property type="component" value="Unassembled WGS sequence"/>
</dbReference>